<comment type="subcellular location">
    <subcellularLocation>
        <location evidence="1">Nucleus</location>
    </subcellularLocation>
</comment>
<dbReference type="InterPro" id="IPR003340">
    <property type="entry name" value="B3_DNA-bd"/>
</dbReference>
<dbReference type="PANTHER" id="PTHR31541">
    <property type="entry name" value="B3 DOMAIN PLANT PROTEIN-RELATED"/>
    <property type="match status" value="1"/>
</dbReference>
<evidence type="ECO:0000256" key="1">
    <source>
        <dbReference type="ARBA" id="ARBA00004123"/>
    </source>
</evidence>
<evidence type="ECO:0000313" key="8">
    <source>
        <dbReference type="RefSeq" id="XP_015081580.2"/>
    </source>
</evidence>
<evidence type="ECO:0000313" key="7">
    <source>
        <dbReference type="Proteomes" id="UP000694930"/>
    </source>
</evidence>
<dbReference type="InterPro" id="IPR005508">
    <property type="entry name" value="At2g31720-like"/>
</dbReference>
<sequence length="183" mass="21387">MMTTIRLFGNNITVMRLFGVQFSPLNNNNMQQQQQRDDRVMDMPDLLPPSLRLNIESVRGSESVYMGRKYLENSDTNLSLSRFLIPAECATNLLQHMTESEREKIQSDDDRGIDISVMDPKGDLHDMKFTEWKSLKRLVFNRGWNKLVENNQLHKGDLLSLWHYRSFNNKPCFAVNIIPKPKQ</sequence>
<dbReference type="InterPro" id="IPR015300">
    <property type="entry name" value="DNA-bd_pseudobarrel_sf"/>
</dbReference>
<name>A0ABM1H7M1_SOLPN</name>
<dbReference type="CDD" id="cd10017">
    <property type="entry name" value="B3_DNA"/>
    <property type="match status" value="1"/>
</dbReference>
<accession>A0ABM1H7M1</accession>
<reference evidence="7" key="1">
    <citation type="journal article" date="2014" name="Nat. Genet.">
        <title>The genome of the stress-tolerant wild tomato species Solanum pennellii.</title>
        <authorList>
            <person name="Bolger A."/>
            <person name="Scossa F."/>
            <person name="Bolger M.E."/>
            <person name="Lanz C."/>
            <person name="Maumus F."/>
            <person name="Tohge T."/>
            <person name="Quesneville H."/>
            <person name="Alseekh S."/>
            <person name="Sorensen I."/>
            <person name="Lichtenstein G."/>
            <person name="Fich E.A."/>
            <person name="Conte M."/>
            <person name="Keller H."/>
            <person name="Schneeberger K."/>
            <person name="Schwacke R."/>
            <person name="Ofner I."/>
            <person name="Vrebalov J."/>
            <person name="Xu Y."/>
            <person name="Osorio S."/>
            <person name="Aflitos S.A."/>
            <person name="Schijlen E."/>
            <person name="Jimenez-Gomez J.M."/>
            <person name="Ryngajllo M."/>
            <person name="Kimura S."/>
            <person name="Kumar R."/>
            <person name="Koenig D."/>
            <person name="Headland L.R."/>
            <person name="Maloof J.N."/>
            <person name="Sinha N."/>
            <person name="van Ham R.C."/>
            <person name="Lankhorst R.K."/>
            <person name="Mao L."/>
            <person name="Vogel A."/>
            <person name="Arsova B."/>
            <person name="Panstruga R."/>
            <person name="Fei Z."/>
            <person name="Rose J.K."/>
            <person name="Zamir D."/>
            <person name="Carrari F."/>
            <person name="Giovannoni J.J."/>
            <person name="Weigel D."/>
            <person name="Usadel B."/>
            <person name="Fernie A.R."/>
        </authorList>
    </citation>
    <scope>NUCLEOTIDE SEQUENCE [LARGE SCALE GENOMIC DNA]</scope>
    <source>
        <strain evidence="7">cv. LA0716</strain>
    </source>
</reference>
<evidence type="ECO:0000256" key="4">
    <source>
        <dbReference type="ARBA" id="ARBA00023163"/>
    </source>
</evidence>
<dbReference type="GeneID" id="107025305"/>
<evidence type="ECO:0000256" key="2">
    <source>
        <dbReference type="ARBA" id="ARBA00023015"/>
    </source>
</evidence>
<feature type="domain" description="TF-B3" evidence="6">
    <location>
        <begin position="68"/>
        <end position="181"/>
    </location>
</feature>
<protein>
    <submittedName>
        <fullName evidence="8">B3 domain-containing protein At5g35780</fullName>
    </submittedName>
</protein>
<proteinExistence type="predicted"/>
<keyword evidence="2" id="KW-0805">Transcription regulation</keyword>
<keyword evidence="3" id="KW-0238">DNA-binding</keyword>
<keyword evidence="4" id="KW-0804">Transcription</keyword>
<reference evidence="8" key="2">
    <citation type="submission" date="2025-08" db="UniProtKB">
        <authorList>
            <consortium name="RefSeq"/>
        </authorList>
    </citation>
    <scope>IDENTIFICATION</scope>
</reference>
<dbReference type="Gene3D" id="2.40.330.10">
    <property type="entry name" value="DNA-binding pseudobarrel domain"/>
    <property type="match status" value="1"/>
</dbReference>
<dbReference type="SUPFAM" id="SSF101936">
    <property type="entry name" value="DNA-binding pseudobarrel domain"/>
    <property type="match status" value="1"/>
</dbReference>
<keyword evidence="7" id="KW-1185">Reference proteome</keyword>
<organism evidence="7 8">
    <name type="scientific">Solanum pennellii</name>
    <name type="common">Tomato</name>
    <name type="synonym">Lycopersicon pennellii</name>
    <dbReference type="NCBI Taxonomy" id="28526"/>
    <lineage>
        <taxon>Eukaryota</taxon>
        <taxon>Viridiplantae</taxon>
        <taxon>Streptophyta</taxon>
        <taxon>Embryophyta</taxon>
        <taxon>Tracheophyta</taxon>
        <taxon>Spermatophyta</taxon>
        <taxon>Magnoliopsida</taxon>
        <taxon>eudicotyledons</taxon>
        <taxon>Gunneridae</taxon>
        <taxon>Pentapetalae</taxon>
        <taxon>asterids</taxon>
        <taxon>lamiids</taxon>
        <taxon>Solanales</taxon>
        <taxon>Solanaceae</taxon>
        <taxon>Solanoideae</taxon>
        <taxon>Solaneae</taxon>
        <taxon>Solanum</taxon>
        <taxon>Solanum subgen. Lycopersicon</taxon>
    </lineage>
</organism>
<evidence type="ECO:0000259" key="6">
    <source>
        <dbReference type="PROSITE" id="PS50863"/>
    </source>
</evidence>
<keyword evidence="5" id="KW-0539">Nucleus</keyword>
<dbReference type="RefSeq" id="XP_015081580.2">
    <property type="nucleotide sequence ID" value="XM_015226094.2"/>
</dbReference>
<dbReference type="Pfam" id="PF02362">
    <property type="entry name" value="B3"/>
    <property type="match status" value="1"/>
</dbReference>
<evidence type="ECO:0000256" key="3">
    <source>
        <dbReference type="ARBA" id="ARBA00023125"/>
    </source>
</evidence>
<evidence type="ECO:0000256" key="5">
    <source>
        <dbReference type="ARBA" id="ARBA00023242"/>
    </source>
</evidence>
<dbReference type="PANTHER" id="PTHR31541:SF27">
    <property type="entry name" value="TF-B3 DOMAIN-CONTAINING PROTEIN"/>
    <property type="match status" value="1"/>
</dbReference>
<dbReference type="Proteomes" id="UP000694930">
    <property type="component" value="Chromosome 1"/>
</dbReference>
<gene>
    <name evidence="8" type="primary">LOC107025305</name>
</gene>
<dbReference type="PROSITE" id="PS50863">
    <property type="entry name" value="B3"/>
    <property type="match status" value="1"/>
</dbReference>